<dbReference type="SUPFAM" id="SSF49265">
    <property type="entry name" value="Fibronectin type III"/>
    <property type="match status" value="2"/>
</dbReference>
<gene>
    <name evidence="4" type="ORF">HH215_28740</name>
</gene>
<dbReference type="InterPro" id="IPR013783">
    <property type="entry name" value="Ig-like_fold"/>
</dbReference>
<dbReference type="SMART" id="SM00060">
    <property type="entry name" value="FN3"/>
    <property type="match status" value="2"/>
</dbReference>
<dbReference type="PROSITE" id="PS51175">
    <property type="entry name" value="CBM6"/>
    <property type="match status" value="1"/>
</dbReference>
<feature type="domain" description="Fibronectin type-III" evidence="2">
    <location>
        <begin position="1072"/>
        <end position="1161"/>
    </location>
</feature>
<organism evidence="4 5">
    <name type="scientific">Cohnella herbarum</name>
    <dbReference type="NCBI Taxonomy" id="2728023"/>
    <lineage>
        <taxon>Bacteria</taxon>
        <taxon>Bacillati</taxon>
        <taxon>Bacillota</taxon>
        <taxon>Bacilli</taxon>
        <taxon>Bacillales</taxon>
        <taxon>Paenibacillaceae</taxon>
        <taxon>Cohnella</taxon>
    </lineage>
</organism>
<dbReference type="InterPro" id="IPR017853">
    <property type="entry name" value="GH"/>
</dbReference>
<dbReference type="PROSITE" id="PS50853">
    <property type="entry name" value="FN3"/>
    <property type="match status" value="2"/>
</dbReference>
<evidence type="ECO:0008006" key="6">
    <source>
        <dbReference type="Google" id="ProtNLM"/>
    </source>
</evidence>
<dbReference type="Gene3D" id="2.60.40.10">
    <property type="entry name" value="Immunoglobulins"/>
    <property type="match status" value="3"/>
</dbReference>
<feature type="signal peptide" evidence="1">
    <location>
        <begin position="1"/>
        <end position="30"/>
    </location>
</feature>
<dbReference type="SUPFAM" id="SSF51445">
    <property type="entry name" value="(Trans)glycosidases"/>
    <property type="match status" value="1"/>
</dbReference>
<dbReference type="Pfam" id="PF14683">
    <property type="entry name" value="CBM-like"/>
    <property type="match status" value="1"/>
</dbReference>
<keyword evidence="1" id="KW-0732">Signal</keyword>
<dbReference type="InterPro" id="IPR003961">
    <property type="entry name" value="FN3_dom"/>
</dbReference>
<dbReference type="SUPFAM" id="SSF49785">
    <property type="entry name" value="Galactose-binding domain-like"/>
    <property type="match status" value="2"/>
</dbReference>
<dbReference type="InterPro" id="IPR005084">
    <property type="entry name" value="CBM6"/>
</dbReference>
<name>A0A7Z2ZP45_9BACL</name>
<reference evidence="4 5" key="1">
    <citation type="submission" date="2020-04" db="EMBL/GenBank/DDBJ databases">
        <title>Genome sequencing of novel species.</title>
        <authorList>
            <person name="Heo J."/>
            <person name="Kim S.-J."/>
            <person name="Kim J.-S."/>
            <person name="Hong S.-B."/>
            <person name="Kwon S.-W."/>
        </authorList>
    </citation>
    <scope>NUCLEOTIDE SEQUENCE [LARGE SCALE GENOMIC DNA]</scope>
    <source>
        <strain evidence="4 5">MFER-1</strain>
    </source>
</reference>
<dbReference type="InterPro" id="IPR036116">
    <property type="entry name" value="FN3_sf"/>
</dbReference>
<dbReference type="InterPro" id="IPR008979">
    <property type="entry name" value="Galactose-bd-like_sf"/>
</dbReference>
<feature type="domain" description="CBM6" evidence="3">
    <location>
        <begin position="1166"/>
        <end position="1287"/>
    </location>
</feature>
<proteinExistence type="predicted"/>
<feature type="domain" description="Fibronectin type-III" evidence="2">
    <location>
        <begin position="74"/>
        <end position="160"/>
    </location>
</feature>
<keyword evidence="5" id="KW-1185">Reference proteome</keyword>
<evidence type="ECO:0000259" key="2">
    <source>
        <dbReference type="PROSITE" id="PS50853"/>
    </source>
</evidence>
<sequence length="1547" mass="168952">MRIVTLKQKLSLYLVILLVATMLPFGSAFADDSQPITPSSEPFADDYSGNGNTDAISDNSSVHSIVPDVTPPSVVSNVYADGITDKGFDLHWDAATDNEGVVAYEIYSGDALLSSVGNVTTYKLTGLAQNANYSLRIKARDANNNASALSTAVVVKTAATLVGDKYIHGGVEYTAKYVKSWDFAGDGKPWVGDQPTWDGQNASWVDNPYNGGDKSIALIMTNNEIRKSQIGSLGMTEDQLQELSGKANYLVRIQFRRWQPSGWNSGSFLYWSLVNSNPDTNNNTQWKDLRDDTLRSSALTGATENYYYRGTSPRFTTTTGWAPKDVRIEFDLANWGNPRPGIGTYIDDVSWTIYVDPLGDAPAAPTAPVVNNTNHSFGWTNTSGYDSAGKYEYSLDNGATWQQATTNPQSVGNAFRAAGEVQVRVRAAAATNGLAGNVLKSDKAFVFSASNGVKAGEEASSLLWRIGQEDMNSAEFRDYAPSEETVTIPSDWASRTDWSAFSKGMKADKNGTMNIRFNLSEVPAHGLRLSYKILDAYKSTPQMDVFMNGILTGLVQIAGINGSGALDNDGEPLAYKQNYKVYIPRELLQIGENTLKLKVDRGLYANNTGDQYLWYQWDYVKMEQLSEPAVEPLNGRYIHLGTNLGNLFSFGNDQTRLLPQLTEWLGIAYSGNWMRVPFWTDTKSQWWEEGRNYLLALRDLNLAPMMNVFGGDLKNDTVLQQGTITQGVRDTYRQFVARYGDLFQYLELQNEPGLFGWHQKSVVALGQMLQQERMTQQPNLKVIAPGWAYWPTNGSPAGWERNPELRREIEDLSDMTNGHSYGGTGVSSPRGSSLPETLLTYSETNGVIPKEMVMSETGGNDAHVDGSQYGTTAYRFASSFDREMRANIGYVDHIMQHAAFFEEGDTSFGLFDLDFNWRTQKPEDTIAWPNTKEPGETRLKSFRRLAAAYATHGTPLAYEYIDKAAVQDKRVLFRAVDTSGLGTSGVGASASKILLNFVSFETSPVTMKVKVKLPTAGQYSGSRYGNGDSYTASRQDVTALTADPYLTLEATVNPGEAVQYILEAKDGSAPTAPTGLTVQPISYEQMNLAWSGSSDNKRVAGYKIYRNGELLNTLPSVLKSYKDFSVAPETIYTYYVLAFDDSGNVSTPSGEITKTSLVMPVTPGGPRYEAEFTQLASGMVIVNDSNASGGKAVAQTHTGPFTLLNITAAEAGYYTLTIRYAAGGDASKIIVVNDNPGVLIDLPSTGGWANGNHYKDRKASIQLKQGKNNIIVESRTGGADVDYFELYPGEYVPTPIWQELPHNSEFLEYGAGFALSAGGDSHDASTPDAYAEFAFKGTGFSWNSRIQSNMGIAEVYVDGILLATVDLVQAGLEGFNREVFKTEGLTDGLHVVRLVVKEGTIAIYKFGYLGLEAKPISSGADLIVTAVELTANSPHAGDDVLLRATIKNVGVKPTPANSVVGGVFLVDGGIVAYNDVFKDSIAPGESVIWEATGGPQGSNLWHIPSEGTYKIGFRVNDIYRITEMDYTNNSFERNITIAEASTPPTLH</sequence>
<evidence type="ECO:0000259" key="3">
    <source>
        <dbReference type="PROSITE" id="PS51175"/>
    </source>
</evidence>
<dbReference type="KEGG" id="cheb:HH215_28740"/>
<evidence type="ECO:0000313" key="5">
    <source>
        <dbReference type="Proteomes" id="UP000502248"/>
    </source>
</evidence>
<evidence type="ECO:0000256" key="1">
    <source>
        <dbReference type="SAM" id="SignalP"/>
    </source>
</evidence>
<dbReference type="Proteomes" id="UP000502248">
    <property type="component" value="Chromosome"/>
</dbReference>
<dbReference type="RefSeq" id="WP_169283010.1">
    <property type="nucleotide sequence ID" value="NZ_CP051680.1"/>
</dbReference>
<dbReference type="GO" id="GO:0030246">
    <property type="term" value="F:carbohydrate binding"/>
    <property type="evidence" value="ECO:0007669"/>
    <property type="project" value="InterPro"/>
</dbReference>
<accession>A0A7Z2ZP45</accession>
<dbReference type="InterPro" id="IPR029411">
    <property type="entry name" value="RG-lyase_III"/>
</dbReference>
<feature type="chain" id="PRO_5031268490" description="Carbohydrate-binding protein" evidence="1">
    <location>
        <begin position="31"/>
        <end position="1547"/>
    </location>
</feature>
<evidence type="ECO:0000313" key="4">
    <source>
        <dbReference type="EMBL" id="QJD86764.1"/>
    </source>
</evidence>
<protein>
    <recommendedName>
        <fullName evidence="6">Carbohydrate-binding protein</fullName>
    </recommendedName>
</protein>
<dbReference type="EMBL" id="CP051680">
    <property type="protein sequence ID" value="QJD86764.1"/>
    <property type="molecule type" value="Genomic_DNA"/>
</dbReference>
<dbReference type="InterPro" id="IPR041342">
    <property type="entry name" value="CBM35"/>
</dbReference>
<dbReference type="CDD" id="cd00063">
    <property type="entry name" value="FN3"/>
    <property type="match status" value="2"/>
</dbReference>
<dbReference type="Pfam" id="PF18099">
    <property type="entry name" value="CBM_35_2"/>
    <property type="match status" value="1"/>
</dbReference>
<dbReference type="Gene3D" id="2.60.120.260">
    <property type="entry name" value="Galactose-binding domain-like"/>
    <property type="match status" value="3"/>
</dbReference>